<dbReference type="RefSeq" id="WP_273618492.1">
    <property type="nucleotide sequence ID" value="NZ_CP117417.1"/>
</dbReference>
<dbReference type="InterPro" id="IPR046342">
    <property type="entry name" value="CBS_dom_sf"/>
</dbReference>
<dbReference type="Pfam" id="PF00571">
    <property type="entry name" value="CBS"/>
    <property type="match status" value="2"/>
</dbReference>
<dbReference type="InterPro" id="IPR050986">
    <property type="entry name" value="GutQ/KpsF_isomerases"/>
</dbReference>
<dbReference type="CDD" id="cd05014">
    <property type="entry name" value="SIS_Kpsf"/>
    <property type="match status" value="1"/>
</dbReference>
<dbReference type="PROSITE" id="PS51371">
    <property type="entry name" value="CBS"/>
    <property type="match status" value="2"/>
</dbReference>
<dbReference type="CDD" id="cd04604">
    <property type="entry name" value="CBS_pair_SIS_assoc"/>
    <property type="match status" value="1"/>
</dbReference>
<dbReference type="PROSITE" id="PS51464">
    <property type="entry name" value="SIS"/>
    <property type="match status" value="1"/>
</dbReference>
<dbReference type="GO" id="GO:0016853">
    <property type="term" value="F:isomerase activity"/>
    <property type="evidence" value="ECO:0007669"/>
    <property type="project" value="UniProtKB-KW"/>
</dbReference>
<proteinExistence type="inferred from homology"/>
<dbReference type="Proteomes" id="UP001218231">
    <property type="component" value="Chromosome"/>
</dbReference>
<feature type="domain" description="SIS" evidence="7">
    <location>
        <begin position="41"/>
        <end position="191"/>
    </location>
</feature>
<evidence type="ECO:0000259" key="6">
    <source>
        <dbReference type="PROSITE" id="PS51371"/>
    </source>
</evidence>
<protein>
    <submittedName>
        <fullName evidence="8">KpsF/GutQ family sugar-phosphate isomerase</fullName>
    </submittedName>
</protein>
<feature type="domain" description="CBS" evidence="6">
    <location>
        <begin position="279"/>
        <end position="337"/>
    </location>
</feature>
<name>A0ABY7TY02_9SPHN</name>
<dbReference type="PANTHER" id="PTHR42745:SF1">
    <property type="entry name" value="ARABINOSE 5-PHOSPHATE ISOMERASE KDSD"/>
    <property type="match status" value="1"/>
</dbReference>
<keyword evidence="8" id="KW-0413">Isomerase</keyword>
<dbReference type="NCBIfam" id="TIGR00393">
    <property type="entry name" value="kpsF"/>
    <property type="match status" value="1"/>
</dbReference>
<evidence type="ECO:0000256" key="2">
    <source>
        <dbReference type="ARBA" id="ARBA00022737"/>
    </source>
</evidence>
<dbReference type="PANTHER" id="PTHR42745">
    <property type="match status" value="1"/>
</dbReference>
<evidence type="ECO:0000313" key="9">
    <source>
        <dbReference type="Proteomes" id="UP001218231"/>
    </source>
</evidence>
<reference evidence="8 9" key="1">
    <citation type="submission" date="2023-02" db="EMBL/GenBank/DDBJ databases">
        <title>Genome sequence of Novosphingobium humi KACC 19094.</title>
        <authorList>
            <person name="Kim S."/>
            <person name="Heo J."/>
            <person name="Kwon S.-W."/>
        </authorList>
    </citation>
    <scope>NUCLEOTIDE SEQUENCE [LARGE SCALE GENOMIC DNA]</scope>
    <source>
        <strain evidence="8 9">KACC 19094</strain>
    </source>
</reference>
<dbReference type="PIRSF" id="PIRSF004692">
    <property type="entry name" value="KdsD_KpsF"/>
    <property type="match status" value="1"/>
</dbReference>
<evidence type="ECO:0000259" key="7">
    <source>
        <dbReference type="PROSITE" id="PS51464"/>
    </source>
</evidence>
<evidence type="ECO:0000256" key="3">
    <source>
        <dbReference type="ARBA" id="ARBA00023122"/>
    </source>
</evidence>
<dbReference type="InterPro" id="IPR000644">
    <property type="entry name" value="CBS_dom"/>
</dbReference>
<comment type="similarity">
    <text evidence="1 4">Belongs to the SIS family. GutQ/KpsF subfamily.</text>
</comment>
<dbReference type="SUPFAM" id="SSF53697">
    <property type="entry name" value="SIS domain"/>
    <property type="match status" value="1"/>
</dbReference>
<keyword evidence="3 5" id="KW-0129">CBS domain</keyword>
<evidence type="ECO:0000256" key="1">
    <source>
        <dbReference type="ARBA" id="ARBA00008165"/>
    </source>
</evidence>
<dbReference type="Gene3D" id="3.40.50.10490">
    <property type="entry name" value="Glucose-6-phosphate isomerase like protein, domain 1"/>
    <property type="match status" value="1"/>
</dbReference>
<evidence type="ECO:0000313" key="8">
    <source>
        <dbReference type="EMBL" id="WCT78148.1"/>
    </source>
</evidence>
<feature type="domain" description="CBS" evidence="6">
    <location>
        <begin position="216"/>
        <end position="274"/>
    </location>
</feature>
<dbReference type="EMBL" id="CP117417">
    <property type="protein sequence ID" value="WCT78148.1"/>
    <property type="molecule type" value="Genomic_DNA"/>
</dbReference>
<dbReference type="InterPro" id="IPR004800">
    <property type="entry name" value="KdsD/KpsF-type"/>
</dbReference>
<dbReference type="InterPro" id="IPR001347">
    <property type="entry name" value="SIS_dom"/>
</dbReference>
<dbReference type="InterPro" id="IPR035474">
    <property type="entry name" value="SIS_Kpsf"/>
</dbReference>
<keyword evidence="9" id="KW-1185">Reference proteome</keyword>
<keyword evidence="2" id="KW-0677">Repeat</keyword>
<accession>A0ABY7TY02</accession>
<sequence length="337" mass="35172">MNHPAVAHSTPSPAQIATIRGRGRAIIAHEAEALRHLGDGLDDSFARACWLIAGARRRLVVSGMGKSGHIGRKIAASFSATGTAALFLHPAEASHGDLGMMMAGDVLLVLSNSGNTAELGPVLRHARALGVAIIGMVARSRSMVGDMADVLLLLPDRPEACEDSFAPTTSTVMQLALGDALALSVMDARGISRRQIRALHPGGAIGQRLTPVGEVMSRAGLPLVSPDALMRDVVPVITDHRFGLAGVVDAAGRLMGVISDGDLRRHFSALGKASAGEVMTRDPRSLCPDMVAVDALQWMNEAKITAAFVVAPMAEGGEMPVGIVHMHDLLPMGLEPA</sequence>
<gene>
    <name evidence="8" type="ORF">PQ457_04015</name>
</gene>
<evidence type="ECO:0000256" key="5">
    <source>
        <dbReference type="PROSITE-ProRule" id="PRU00703"/>
    </source>
</evidence>
<dbReference type="Pfam" id="PF01380">
    <property type="entry name" value="SIS"/>
    <property type="match status" value="1"/>
</dbReference>
<dbReference type="SMART" id="SM00116">
    <property type="entry name" value="CBS"/>
    <property type="match status" value="1"/>
</dbReference>
<organism evidence="8 9">
    <name type="scientific">Novosphingobium humi</name>
    <dbReference type="NCBI Taxonomy" id="2282397"/>
    <lineage>
        <taxon>Bacteria</taxon>
        <taxon>Pseudomonadati</taxon>
        <taxon>Pseudomonadota</taxon>
        <taxon>Alphaproteobacteria</taxon>
        <taxon>Sphingomonadales</taxon>
        <taxon>Sphingomonadaceae</taxon>
        <taxon>Novosphingobium</taxon>
    </lineage>
</organism>
<dbReference type="InterPro" id="IPR046348">
    <property type="entry name" value="SIS_dom_sf"/>
</dbReference>
<evidence type="ECO:0000256" key="4">
    <source>
        <dbReference type="PIRNR" id="PIRNR004692"/>
    </source>
</evidence>
<dbReference type="Gene3D" id="3.10.580.10">
    <property type="entry name" value="CBS-domain"/>
    <property type="match status" value="1"/>
</dbReference>